<reference evidence="2 3" key="1">
    <citation type="submission" date="2020-08" db="EMBL/GenBank/DDBJ databases">
        <title>Genomic Encyclopedia of Type Strains, Phase IV (KMG-IV): sequencing the most valuable type-strain genomes for metagenomic binning, comparative biology and taxonomic classification.</title>
        <authorList>
            <person name="Goeker M."/>
        </authorList>
    </citation>
    <scope>NUCLEOTIDE SEQUENCE [LARGE SCALE GENOMIC DNA]</scope>
    <source>
        <strain evidence="2 3">DSM 102983</strain>
    </source>
</reference>
<name>A0ABR6KKH9_9BACT</name>
<gene>
    <name evidence="2" type="ORF">GGQ57_001208</name>
</gene>
<evidence type="ECO:0000313" key="2">
    <source>
        <dbReference type="EMBL" id="MBB4621314.1"/>
    </source>
</evidence>
<sequence length="35" mass="4059">MSVKVLMNNENNAVFYFIFSMIGKCCLRFGMTVSY</sequence>
<keyword evidence="1" id="KW-0472">Membrane</keyword>
<organism evidence="2 3">
    <name type="scientific">Parabacteroides faecis</name>
    <dbReference type="NCBI Taxonomy" id="1217282"/>
    <lineage>
        <taxon>Bacteria</taxon>
        <taxon>Pseudomonadati</taxon>
        <taxon>Bacteroidota</taxon>
        <taxon>Bacteroidia</taxon>
        <taxon>Bacteroidales</taxon>
        <taxon>Tannerellaceae</taxon>
        <taxon>Parabacteroides</taxon>
    </lineage>
</organism>
<keyword evidence="3" id="KW-1185">Reference proteome</keyword>
<dbReference type="EMBL" id="JACHOC010000002">
    <property type="protein sequence ID" value="MBB4621314.1"/>
    <property type="molecule type" value="Genomic_DNA"/>
</dbReference>
<proteinExistence type="predicted"/>
<dbReference type="Proteomes" id="UP000533637">
    <property type="component" value="Unassembled WGS sequence"/>
</dbReference>
<evidence type="ECO:0000313" key="3">
    <source>
        <dbReference type="Proteomes" id="UP000533637"/>
    </source>
</evidence>
<keyword evidence="1" id="KW-0812">Transmembrane</keyword>
<evidence type="ECO:0000256" key="1">
    <source>
        <dbReference type="SAM" id="Phobius"/>
    </source>
</evidence>
<protein>
    <submittedName>
        <fullName evidence="2">Uncharacterized protein</fullName>
    </submittedName>
</protein>
<accession>A0ABR6KKH9</accession>
<keyword evidence="1" id="KW-1133">Transmembrane helix</keyword>
<comment type="caution">
    <text evidence="2">The sequence shown here is derived from an EMBL/GenBank/DDBJ whole genome shotgun (WGS) entry which is preliminary data.</text>
</comment>
<feature type="transmembrane region" description="Helical" evidence="1">
    <location>
        <begin position="13"/>
        <end position="31"/>
    </location>
</feature>